<dbReference type="Gene3D" id="3.30.900.10">
    <property type="entry name" value="HORMA domain"/>
    <property type="match status" value="1"/>
</dbReference>
<protein>
    <submittedName>
        <fullName evidence="5">WD domain repeat-containing protein 55</fullName>
    </submittedName>
</protein>
<dbReference type="PANTHER" id="PTHR13430">
    <property type="match status" value="1"/>
</dbReference>
<dbReference type="GO" id="GO:0000407">
    <property type="term" value="C:phagophore assembly site"/>
    <property type="evidence" value="ECO:0007669"/>
    <property type="project" value="UniProtKB-SubCell"/>
</dbReference>
<comment type="caution">
    <text evidence="5">The sequence shown here is derived from an EMBL/GenBank/DDBJ whole genome shotgun (WGS) entry which is preliminary data.</text>
</comment>
<dbReference type="AlphaFoldDB" id="A0A922HT42"/>
<keyword evidence="6" id="KW-1185">Reference proteome</keyword>
<dbReference type="GO" id="GO:0000423">
    <property type="term" value="P:mitophagy"/>
    <property type="evidence" value="ECO:0007669"/>
    <property type="project" value="TreeGrafter"/>
</dbReference>
<evidence type="ECO:0000313" key="5">
    <source>
        <dbReference type="EMBL" id="KAH9505909.1"/>
    </source>
</evidence>
<dbReference type="InterPro" id="IPR036322">
    <property type="entry name" value="WD40_repeat_dom_sf"/>
</dbReference>
<evidence type="ECO:0000256" key="2">
    <source>
        <dbReference type="ARBA" id="ARBA00007341"/>
    </source>
</evidence>
<dbReference type="GO" id="GO:0034727">
    <property type="term" value="P:piecemeal microautophagy of the nucleus"/>
    <property type="evidence" value="ECO:0007669"/>
    <property type="project" value="TreeGrafter"/>
</dbReference>
<evidence type="ECO:0000256" key="1">
    <source>
        <dbReference type="ARBA" id="ARBA00004329"/>
    </source>
</evidence>
<dbReference type="GO" id="GO:0005829">
    <property type="term" value="C:cytosol"/>
    <property type="evidence" value="ECO:0007669"/>
    <property type="project" value="TreeGrafter"/>
</dbReference>
<dbReference type="EMBL" id="ASGP02000005">
    <property type="protein sequence ID" value="KAH9505909.1"/>
    <property type="molecule type" value="Genomic_DNA"/>
</dbReference>
<dbReference type="SUPFAM" id="SSF50978">
    <property type="entry name" value="WD40 repeat-like"/>
    <property type="match status" value="1"/>
</dbReference>
<dbReference type="Gene3D" id="2.130.10.10">
    <property type="entry name" value="YVTN repeat-like/Quinoprotein amine dehydrogenase"/>
    <property type="match status" value="2"/>
</dbReference>
<name>A0A922HT42_DERFA</name>
<dbReference type="InterPro" id="IPR040182">
    <property type="entry name" value="ATG13"/>
</dbReference>
<feature type="compositionally biased region" description="Low complexity" evidence="4">
    <location>
        <begin position="343"/>
        <end position="357"/>
    </location>
</feature>
<dbReference type="InterPro" id="IPR036570">
    <property type="entry name" value="HORMA_dom_sf"/>
</dbReference>
<dbReference type="InterPro" id="IPR015943">
    <property type="entry name" value="WD40/YVTN_repeat-like_dom_sf"/>
</dbReference>
<feature type="compositionally biased region" description="Polar residues" evidence="4">
    <location>
        <begin position="333"/>
        <end position="342"/>
    </location>
</feature>
<comment type="subcellular location">
    <subcellularLocation>
        <location evidence="1">Preautophagosomal structure</location>
    </subcellularLocation>
</comment>
<dbReference type="InterPro" id="IPR001680">
    <property type="entry name" value="WD40_rpt"/>
</dbReference>
<organism evidence="5 6">
    <name type="scientific">Dermatophagoides farinae</name>
    <name type="common">American house dust mite</name>
    <dbReference type="NCBI Taxonomy" id="6954"/>
    <lineage>
        <taxon>Eukaryota</taxon>
        <taxon>Metazoa</taxon>
        <taxon>Ecdysozoa</taxon>
        <taxon>Arthropoda</taxon>
        <taxon>Chelicerata</taxon>
        <taxon>Arachnida</taxon>
        <taxon>Acari</taxon>
        <taxon>Acariformes</taxon>
        <taxon>Sarcoptiformes</taxon>
        <taxon>Astigmata</taxon>
        <taxon>Psoroptidia</taxon>
        <taxon>Analgoidea</taxon>
        <taxon>Pyroglyphidae</taxon>
        <taxon>Dermatophagoidinae</taxon>
        <taxon>Dermatophagoides</taxon>
    </lineage>
</organism>
<evidence type="ECO:0000256" key="4">
    <source>
        <dbReference type="SAM" id="MobiDB-lite"/>
    </source>
</evidence>
<proteinExistence type="inferred from homology"/>
<dbReference type="SMART" id="SM00320">
    <property type="entry name" value="WD40"/>
    <property type="match status" value="6"/>
</dbReference>
<dbReference type="GO" id="GO:0034497">
    <property type="term" value="P:protein localization to phagophore assembly site"/>
    <property type="evidence" value="ECO:0007669"/>
    <property type="project" value="TreeGrafter"/>
</dbReference>
<comment type="similarity">
    <text evidence="2">Belongs to the ATG13 family. Metazoan subfamily.</text>
</comment>
<dbReference type="GO" id="GO:1990316">
    <property type="term" value="C:Atg1/ULK1 kinase complex"/>
    <property type="evidence" value="ECO:0007669"/>
    <property type="project" value="TreeGrafter"/>
</dbReference>
<evidence type="ECO:0000313" key="6">
    <source>
        <dbReference type="Proteomes" id="UP000790347"/>
    </source>
</evidence>
<accession>A0A922HT42</accession>
<gene>
    <name evidence="5" type="primary">WDR55</name>
    <name evidence="5" type="ORF">DERF_010675</name>
</gene>
<feature type="region of interest" description="Disordered" evidence="4">
    <location>
        <begin position="333"/>
        <end position="357"/>
    </location>
</feature>
<reference evidence="5" key="2">
    <citation type="journal article" date="2022" name="Res Sq">
        <title>Comparative Genomics Reveals Insights into the Divergent Evolution of Astigmatic Mites and Household Pest Adaptations.</title>
        <authorList>
            <person name="Xiong Q."/>
            <person name="Wan A.T.-Y."/>
            <person name="Liu X.-Y."/>
            <person name="Fung C.S.-H."/>
            <person name="Xiao X."/>
            <person name="Malainual N."/>
            <person name="Hou J."/>
            <person name="Wang L."/>
            <person name="Wang M."/>
            <person name="Yang K."/>
            <person name="Cui Y."/>
            <person name="Leung E."/>
            <person name="Nong W."/>
            <person name="Shin S.-K."/>
            <person name="Au S."/>
            <person name="Jeong K.Y."/>
            <person name="Chew F.T."/>
            <person name="Hui J."/>
            <person name="Leung T.F."/>
            <person name="Tungtrongchitr A."/>
            <person name="Zhong N."/>
            <person name="Liu Z."/>
            <person name="Tsui S."/>
        </authorList>
    </citation>
    <scope>NUCLEOTIDE SEQUENCE</scope>
    <source>
        <strain evidence="5">Derf</strain>
        <tissue evidence="5">Whole organism</tissue>
    </source>
</reference>
<evidence type="ECO:0000256" key="3">
    <source>
        <dbReference type="ARBA" id="ARBA00023006"/>
    </source>
</evidence>
<dbReference type="Proteomes" id="UP000790347">
    <property type="component" value="Unassembled WGS sequence"/>
</dbReference>
<reference evidence="5" key="1">
    <citation type="submission" date="2013-05" db="EMBL/GenBank/DDBJ databases">
        <authorList>
            <person name="Yim A.K.Y."/>
            <person name="Chan T.F."/>
            <person name="Ji K.M."/>
            <person name="Liu X.Y."/>
            <person name="Zhou J.W."/>
            <person name="Li R.Q."/>
            <person name="Yang K.Y."/>
            <person name="Li J."/>
            <person name="Li M."/>
            <person name="Law P.T.W."/>
            <person name="Wu Y.L."/>
            <person name="Cai Z.L."/>
            <person name="Qin H."/>
            <person name="Bao Y."/>
            <person name="Leung R.K.K."/>
            <person name="Ng P.K.S."/>
            <person name="Zou J."/>
            <person name="Zhong X.J."/>
            <person name="Ran P.X."/>
            <person name="Zhong N.S."/>
            <person name="Liu Z.G."/>
            <person name="Tsui S.K.W."/>
        </authorList>
    </citation>
    <scope>NUCLEOTIDE SEQUENCE</scope>
    <source>
        <strain evidence="5">Derf</strain>
        <tissue evidence="5">Whole organism</tissue>
    </source>
</reference>
<sequence>MSLKDIDKFISQFVHKCTQIIVQSRLGNDQRTQTKCNPNGKDWFNLDIVDMKDVYDNAQKCLKHLSNGQQMFFIQKEWKICCEILLKNADNISITLEYWIFANHTLINEKDFEQKHLDEYSQKVYEIFIRMSNMIKSLIVLTRSTPAYRLSSKGQSADSYVICYRIYPLVLKNYTDFIDRLTDQNRHYSPLKTIGVIRSELNELSLSFIYRTDMNVTSESEIENLTQQSDEMAKHLNNDDDDDNIIQDDANKQLTKQQQQHDDDDDIQLSMKDDHFKIDLTNEPLDIFDIIKPLNPAFATKKSNNFETDFNIPFSSLLSMSKEIEMKNLTCNDEQQSSTNIMTTTTPKSSPSSNPIKIPSTKMMKSQSQSIKSPTSQQIYSTSNDSFVFVELNAPFASEESLLHSFFHGPSPTFLHRSNDCDSINDMDELSMQLAELESAATQIDSFLIYLSSITICIMTTIETKKLLEYRLNGTDLIYDCQFHPDHHDWIGFSTIEGDIKIINFNIDDDDGGGGGGDDSKKPTIVHEWQKYHRGNPIRKIRFHQNRMFSISKSIKITDVQTQKMIRKISNGKKKIYSLLVADDYLVCIGDDDGDFKCWDYRMERPIHMSLNECDNYISDLDIDSNKQLVFATSGEGTLSAFNIRARRLEPPQSELFDAGFQTVRYLEEKNKVIVGCEDGVINIFNNNNEWGNISDRYPIRQNNAGHSSIDCMEIIDDEQNMIVFGTSDGTIEIISLFPHQHHETVVENQTKEIECIDVNQITNRIVGVMENQIELFQYDLIRSNNNDEETKSKKTTAVNSKKKNDGFFNDLLSSSN</sequence>
<dbReference type="PANTHER" id="PTHR13430:SF4">
    <property type="entry name" value="AUTOPHAGY-RELATED PROTEIN 13"/>
    <property type="match status" value="1"/>
</dbReference>
<keyword evidence="3" id="KW-0072">Autophagy</keyword>